<dbReference type="InterPro" id="IPR029063">
    <property type="entry name" value="SAM-dependent_MTases_sf"/>
</dbReference>
<accession>A0A5J6LD81</accession>
<dbReference type="InterPro" id="IPR011869">
    <property type="entry name" value="TrmA_MeTrfase"/>
</dbReference>
<evidence type="ECO:0000313" key="10">
    <source>
        <dbReference type="EMBL" id="QEW06288.1"/>
    </source>
</evidence>
<reference evidence="10 11" key="1">
    <citation type="submission" date="2019-09" db="EMBL/GenBank/DDBJ databases">
        <title>Nitrincola iocasae sp. nov., a bacterium isolated from the sediment collected at a cold seep field in South China Sea.</title>
        <authorList>
            <person name="Zhang H."/>
            <person name="Wang H."/>
            <person name="Li C."/>
        </authorList>
    </citation>
    <scope>NUCLEOTIDE SEQUENCE [LARGE SCALE GENOMIC DNA]</scope>
    <source>
        <strain evidence="10 11">KXZD1103</strain>
    </source>
</reference>
<keyword evidence="2 7" id="KW-0808">Transferase</keyword>
<feature type="binding site" evidence="7 8">
    <location>
        <position position="186"/>
    </location>
    <ligand>
        <name>S-adenosyl-L-methionine</name>
        <dbReference type="ChEBI" id="CHEBI:59789"/>
    </ligand>
</feature>
<evidence type="ECO:0000256" key="3">
    <source>
        <dbReference type="ARBA" id="ARBA00022691"/>
    </source>
</evidence>
<dbReference type="FunFam" id="3.40.50.150:FF:000012">
    <property type="entry name" value="tRNA/tmRNA (uracil-C(5))-methyltransferase"/>
    <property type="match status" value="1"/>
</dbReference>
<feature type="binding site" evidence="7">
    <location>
        <position position="221"/>
    </location>
    <ligand>
        <name>S-adenosyl-L-methionine</name>
        <dbReference type="ChEBI" id="CHEBI:59789"/>
    </ligand>
</feature>
<dbReference type="PROSITE" id="PS51687">
    <property type="entry name" value="SAM_MT_RNA_M5U"/>
    <property type="match status" value="1"/>
</dbReference>
<evidence type="ECO:0000256" key="4">
    <source>
        <dbReference type="ARBA" id="ARBA00022694"/>
    </source>
</evidence>
<dbReference type="FunFam" id="2.40.50.1070:FF:000001">
    <property type="entry name" value="tRNA/tmRNA (uracil-C(5))-methyltransferase"/>
    <property type="match status" value="1"/>
</dbReference>
<gene>
    <name evidence="7 10" type="primary">trmA</name>
    <name evidence="10" type="ORF">F5I99_07120</name>
</gene>
<dbReference type="GO" id="GO:0000049">
    <property type="term" value="F:tRNA binding"/>
    <property type="evidence" value="ECO:0007669"/>
    <property type="project" value="TreeGrafter"/>
</dbReference>
<sequence>MSLPQVDPERYSQLLAAKQQRLLQQFAEFELPAVEVFESPREHYRMRAEFRTWHEGDDLYYVMFEPGNKRAPVKVTHCPMVSERIHEVMFALLDAIRPVKELRYRLFQVDFLSTLSGELLVSLLYHRQIGDDWVAAVTPLREAFNIDIVGRARKSKIMLDRDYVVETLPINGRDYRYIQTENSFTQPNAEVCRHMIHWALDVTRDSAGETDLVEFYCGNGNFTLPLAQNFRRVVATEISKTSVKAARDNIIDNGIDNIDVLRMPSEDLVKVLRGEKETRKVAGLALDTCNFSTVLVDPPRSGLDDETVQQVVAYERILYISCNPDTLQQNLREICKTHTIERFAMFDQFPYTDHLECGVWLVKR</sequence>
<dbReference type="PANTHER" id="PTHR47790:SF2">
    <property type="entry name" value="TRNA_TMRNA (URACIL-C(5))-METHYLTRANSFERASE"/>
    <property type="match status" value="1"/>
</dbReference>
<dbReference type="InterPro" id="IPR030391">
    <property type="entry name" value="MeTrfase_TrmA_CS"/>
</dbReference>
<feature type="active site" description="Proton acceptor" evidence="7">
    <location>
        <position position="356"/>
    </location>
</feature>
<evidence type="ECO:0000256" key="8">
    <source>
        <dbReference type="PROSITE-ProRule" id="PRU01024"/>
    </source>
</evidence>
<feature type="active site" description="Nucleophile" evidence="7 8">
    <location>
        <position position="322"/>
    </location>
</feature>
<comment type="catalytic activity">
    <reaction evidence="5 7">
        <text>uridine(341) in tmRNA + S-adenosyl-L-methionine = 5-methyluridine(341) in tmRNA + S-adenosyl-L-homocysteine + H(+)</text>
        <dbReference type="Rhea" id="RHEA:43612"/>
        <dbReference type="Rhea" id="RHEA-COMP:10630"/>
        <dbReference type="Rhea" id="RHEA-COMP:10631"/>
        <dbReference type="ChEBI" id="CHEBI:15378"/>
        <dbReference type="ChEBI" id="CHEBI:57856"/>
        <dbReference type="ChEBI" id="CHEBI:59789"/>
        <dbReference type="ChEBI" id="CHEBI:65315"/>
        <dbReference type="ChEBI" id="CHEBI:74447"/>
    </reaction>
</comment>
<dbReference type="GO" id="GO:0030697">
    <property type="term" value="F:tRNA (uracil(54)-C5)-methyltransferase activity, S-adenosyl methionine-dependent"/>
    <property type="evidence" value="ECO:0007669"/>
    <property type="project" value="UniProtKB-UniRule"/>
</dbReference>
<evidence type="ECO:0000256" key="1">
    <source>
        <dbReference type="ARBA" id="ARBA00022603"/>
    </source>
</evidence>
<organism evidence="10 11">
    <name type="scientific">Nitrincola iocasae</name>
    <dbReference type="NCBI Taxonomy" id="2614693"/>
    <lineage>
        <taxon>Bacteria</taxon>
        <taxon>Pseudomonadati</taxon>
        <taxon>Pseudomonadota</taxon>
        <taxon>Gammaproteobacteria</taxon>
        <taxon>Oceanospirillales</taxon>
        <taxon>Oceanospirillaceae</taxon>
        <taxon>Nitrincola</taxon>
    </lineage>
</organism>
<keyword evidence="11" id="KW-1185">Reference proteome</keyword>
<dbReference type="InterPro" id="IPR010280">
    <property type="entry name" value="U5_MeTrfase_fam"/>
</dbReference>
<dbReference type="PROSITE" id="PS01230">
    <property type="entry name" value="TRMA_1"/>
    <property type="match status" value="1"/>
</dbReference>
<dbReference type="HAMAP" id="MF_01011">
    <property type="entry name" value="RNA_methyltr_TrmA"/>
    <property type="match status" value="1"/>
</dbReference>
<evidence type="ECO:0000256" key="6">
    <source>
        <dbReference type="ARBA" id="ARBA00052788"/>
    </source>
</evidence>
<evidence type="ECO:0000256" key="5">
    <source>
        <dbReference type="ARBA" id="ARBA00051255"/>
    </source>
</evidence>
<comment type="similarity">
    <text evidence="7">Belongs to the class I-like SAM-binding methyltransferase superfamily. RNA M5U methyltransferase family. TrmA subfamily.</text>
</comment>
<evidence type="ECO:0000256" key="7">
    <source>
        <dbReference type="HAMAP-Rule" id="MF_01011"/>
    </source>
</evidence>
<dbReference type="Pfam" id="PF05958">
    <property type="entry name" value="tRNA_U5-meth_tr"/>
    <property type="match status" value="1"/>
</dbReference>
<dbReference type="Proteomes" id="UP000325606">
    <property type="component" value="Chromosome"/>
</dbReference>
<dbReference type="NCBIfam" id="TIGR02143">
    <property type="entry name" value="trmA_only"/>
    <property type="match status" value="1"/>
</dbReference>
<feature type="binding site" evidence="7 8">
    <location>
        <position position="237"/>
    </location>
    <ligand>
        <name>S-adenosyl-L-methionine</name>
        <dbReference type="ChEBI" id="CHEBI:59789"/>
    </ligand>
</feature>
<feature type="active site" evidence="9">
    <location>
        <position position="322"/>
    </location>
</feature>
<dbReference type="PANTHER" id="PTHR47790">
    <property type="entry name" value="TRNA/TMRNA (URACIL-C(5))-METHYLTRANSFERASE"/>
    <property type="match status" value="1"/>
</dbReference>
<dbReference type="Gene3D" id="2.40.50.1070">
    <property type="match status" value="1"/>
</dbReference>
<dbReference type="GO" id="GO:0005829">
    <property type="term" value="C:cytosol"/>
    <property type="evidence" value="ECO:0007669"/>
    <property type="project" value="TreeGrafter"/>
</dbReference>
<dbReference type="SUPFAM" id="SSF53335">
    <property type="entry name" value="S-adenosyl-L-methionine-dependent methyltransferases"/>
    <property type="match status" value="1"/>
</dbReference>
<evidence type="ECO:0000256" key="2">
    <source>
        <dbReference type="ARBA" id="ARBA00022679"/>
    </source>
</evidence>
<keyword evidence="4 7" id="KW-0819">tRNA processing</keyword>
<feature type="binding site" evidence="7 8">
    <location>
        <position position="297"/>
    </location>
    <ligand>
        <name>S-adenosyl-L-methionine</name>
        <dbReference type="ChEBI" id="CHEBI:59789"/>
    </ligand>
</feature>
<comment type="catalytic activity">
    <reaction evidence="6 7">
        <text>uridine(54) in tRNA + S-adenosyl-L-methionine = 5-methyluridine(54) in tRNA + S-adenosyl-L-homocysteine + H(+)</text>
        <dbReference type="Rhea" id="RHEA:42712"/>
        <dbReference type="Rhea" id="RHEA-COMP:10167"/>
        <dbReference type="Rhea" id="RHEA-COMP:10193"/>
        <dbReference type="ChEBI" id="CHEBI:15378"/>
        <dbReference type="ChEBI" id="CHEBI:57856"/>
        <dbReference type="ChEBI" id="CHEBI:59789"/>
        <dbReference type="ChEBI" id="CHEBI:65315"/>
        <dbReference type="ChEBI" id="CHEBI:74447"/>
        <dbReference type="EC" id="2.1.1.35"/>
    </reaction>
</comment>
<feature type="binding site" evidence="7 8">
    <location>
        <position position="216"/>
    </location>
    <ligand>
        <name>S-adenosyl-L-methionine</name>
        <dbReference type="ChEBI" id="CHEBI:59789"/>
    </ligand>
</feature>
<protein>
    <recommendedName>
        <fullName evidence="7">tRNA/tmRNA (uracil-C(5))-methyltransferase</fullName>
        <ecNumber evidence="7">2.1.1.35</ecNumber>
    </recommendedName>
    <alternativeName>
        <fullName evidence="7">tRNA (uracil(54)-C(5))-methyltransferase</fullName>
    </alternativeName>
    <alternativeName>
        <fullName evidence="7">tRNA(m5U54)-methyltransferase</fullName>
        <shortName evidence="7">RUMT</shortName>
    </alternativeName>
    <alternativeName>
        <fullName evidence="7">tmRNA (uracil(341)-C(5))-methyltransferase</fullName>
    </alternativeName>
</protein>
<dbReference type="KEGG" id="nik:F5I99_07120"/>
<dbReference type="CDD" id="cd02440">
    <property type="entry name" value="AdoMet_MTases"/>
    <property type="match status" value="1"/>
</dbReference>
<dbReference type="GO" id="GO:0030488">
    <property type="term" value="P:tRNA methylation"/>
    <property type="evidence" value="ECO:0007669"/>
    <property type="project" value="UniProtKB-UniRule"/>
</dbReference>
<dbReference type="InterPro" id="IPR030390">
    <property type="entry name" value="MeTrfase_TrmA_AS"/>
</dbReference>
<dbReference type="RefSeq" id="WP_151054484.1">
    <property type="nucleotide sequence ID" value="NZ_CP044222.1"/>
</dbReference>
<dbReference type="EMBL" id="CP044222">
    <property type="protein sequence ID" value="QEW06288.1"/>
    <property type="molecule type" value="Genomic_DNA"/>
</dbReference>
<dbReference type="PROSITE" id="PS01231">
    <property type="entry name" value="TRMA_2"/>
    <property type="match status" value="1"/>
</dbReference>
<dbReference type="Gene3D" id="3.40.50.150">
    <property type="entry name" value="Vaccinia Virus protein VP39"/>
    <property type="match status" value="1"/>
</dbReference>
<proteinExistence type="inferred from homology"/>
<dbReference type="GO" id="GO:0019843">
    <property type="term" value="F:rRNA binding"/>
    <property type="evidence" value="ECO:0007669"/>
    <property type="project" value="TreeGrafter"/>
</dbReference>
<dbReference type="EC" id="2.1.1.35" evidence="7"/>
<comment type="function">
    <text evidence="7">Dual-specificity methyltransferase that catalyzes the formation of 5-methyluridine at position 54 (m5U54) in all tRNAs, and that of position 341 (m5U341) in tmRNA (transfer-mRNA).</text>
</comment>
<name>A0A5J6LD81_9GAMM</name>
<keyword evidence="3 7" id="KW-0949">S-adenosyl-L-methionine</keyword>
<keyword evidence="1 7" id="KW-0489">Methyltransferase</keyword>
<evidence type="ECO:0000256" key="9">
    <source>
        <dbReference type="PROSITE-ProRule" id="PRU10015"/>
    </source>
</evidence>
<dbReference type="AlphaFoldDB" id="A0A5J6LD81"/>
<evidence type="ECO:0000313" key="11">
    <source>
        <dbReference type="Proteomes" id="UP000325606"/>
    </source>
</evidence>